<dbReference type="Gene3D" id="2.60.120.260">
    <property type="entry name" value="Galactose-binding domain-like"/>
    <property type="match status" value="1"/>
</dbReference>
<evidence type="ECO:0000256" key="2">
    <source>
        <dbReference type="SAM" id="Phobius"/>
    </source>
</evidence>
<keyword evidence="4" id="KW-1185">Reference proteome</keyword>
<dbReference type="InterPro" id="IPR057561">
    <property type="entry name" value="NADase_transloc"/>
</dbReference>
<name>A0A4R4Z5I0_9PSEU</name>
<evidence type="ECO:0000313" key="4">
    <source>
        <dbReference type="Proteomes" id="UP000294947"/>
    </source>
</evidence>
<evidence type="ECO:0008006" key="5">
    <source>
        <dbReference type="Google" id="ProtNLM"/>
    </source>
</evidence>
<feature type="compositionally biased region" description="Low complexity" evidence="1">
    <location>
        <begin position="69"/>
        <end position="83"/>
    </location>
</feature>
<dbReference type="OrthoDB" id="3808044at2"/>
<keyword evidence="2" id="KW-0812">Transmembrane</keyword>
<dbReference type="RefSeq" id="WP_132484006.1">
    <property type="nucleotide sequence ID" value="NZ_SMKW01000011.1"/>
</dbReference>
<feature type="compositionally biased region" description="Pro residues" evidence="1">
    <location>
        <begin position="53"/>
        <end position="68"/>
    </location>
</feature>
<dbReference type="EMBL" id="SMKW01000011">
    <property type="protein sequence ID" value="TDD52760.1"/>
    <property type="molecule type" value="Genomic_DNA"/>
</dbReference>
<sequence>MRSCSTCGAQVARGEDFCTTCGAYLGWDKGTEPEPLAPDPSAPDPSAPTARIPVPPPPIPAAPEPPAEPVAEPEQPAAVQPAKPVAPRPEPNAPVAEPAPEGPPCGACGAPNPPERRFCIRCAAPLAPDSEAPQSNRARRRRRRIDRGKVWRRLVVLAVLIALVIGGVLFYPTGREIVEDVLDKTFGAAPIGPVSSSASGEMPDHPRGKAVDGLRDVYWGTERPGEWAEFNFDHPFRLVGVLVSTGPSRKDEEFRSQARPARLEITATSSGGRTRTETVDVPDSPTPYEVRIKTSDVVRVRVHIKTVTGLTEGKHIALGEIEFFGRK</sequence>
<organism evidence="3 4">
    <name type="scientific">Saccharopolyspora elongata</name>
    <dbReference type="NCBI Taxonomy" id="2530387"/>
    <lineage>
        <taxon>Bacteria</taxon>
        <taxon>Bacillati</taxon>
        <taxon>Actinomycetota</taxon>
        <taxon>Actinomycetes</taxon>
        <taxon>Pseudonocardiales</taxon>
        <taxon>Pseudonocardiaceae</taxon>
        <taxon>Saccharopolyspora</taxon>
    </lineage>
</organism>
<gene>
    <name evidence="3" type="ORF">E1288_11160</name>
</gene>
<accession>A0A4R4Z5I0</accession>
<protein>
    <recommendedName>
        <fullName evidence="5">Zinc ribbon domain-containing protein</fullName>
    </recommendedName>
</protein>
<keyword evidence="2" id="KW-0472">Membrane</keyword>
<keyword evidence="2" id="KW-1133">Transmembrane helix</keyword>
<proteinExistence type="predicted"/>
<evidence type="ECO:0000256" key="1">
    <source>
        <dbReference type="SAM" id="MobiDB-lite"/>
    </source>
</evidence>
<comment type="caution">
    <text evidence="3">The sequence shown here is derived from an EMBL/GenBank/DDBJ whole genome shotgun (WGS) entry which is preliminary data.</text>
</comment>
<reference evidence="3 4" key="1">
    <citation type="submission" date="2019-03" db="EMBL/GenBank/DDBJ databases">
        <title>Draft genome sequences of novel Actinobacteria.</title>
        <authorList>
            <person name="Sahin N."/>
            <person name="Ay H."/>
            <person name="Saygin H."/>
        </authorList>
    </citation>
    <scope>NUCLEOTIDE SEQUENCE [LARGE SCALE GENOMIC DNA]</scope>
    <source>
        <strain evidence="3 4">7K502</strain>
    </source>
</reference>
<evidence type="ECO:0000313" key="3">
    <source>
        <dbReference type="EMBL" id="TDD52760.1"/>
    </source>
</evidence>
<feature type="compositionally biased region" description="Pro residues" evidence="1">
    <location>
        <begin position="35"/>
        <end position="46"/>
    </location>
</feature>
<feature type="transmembrane region" description="Helical" evidence="2">
    <location>
        <begin position="150"/>
        <end position="171"/>
    </location>
</feature>
<feature type="region of interest" description="Disordered" evidence="1">
    <location>
        <begin position="23"/>
        <end position="102"/>
    </location>
</feature>
<dbReference type="Proteomes" id="UP000294947">
    <property type="component" value="Unassembled WGS sequence"/>
</dbReference>
<feature type="compositionally biased region" description="Low complexity" evidence="1">
    <location>
        <begin position="93"/>
        <end position="102"/>
    </location>
</feature>
<dbReference type="NCBIfam" id="NF047619">
    <property type="entry name" value="NADase_discoid"/>
    <property type="match status" value="1"/>
</dbReference>
<dbReference type="AlphaFoldDB" id="A0A4R4Z5I0"/>